<protein>
    <submittedName>
        <fullName evidence="10">High-affinity branched-chain amino acid transport system permease protein LivH</fullName>
    </submittedName>
</protein>
<dbReference type="GO" id="GO:0022857">
    <property type="term" value="F:transmembrane transporter activity"/>
    <property type="evidence" value="ECO:0007669"/>
    <property type="project" value="InterPro"/>
</dbReference>
<evidence type="ECO:0000256" key="4">
    <source>
        <dbReference type="ARBA" id="ARBA00022692"/>
    </source>
</evidence>
<dbReference type="AlphaFoldDB" id="A0A6S7BIJ4"/>
<evidence type="ECO:0000256" key="5">
    <source>
        <dbReference type="ARBA" id="ARBA00022970"/>
    </source>
</evidence>
<keyword evidence="4 9" id="KW-0812">Transmembrane</keyword>
<dbReference type="InterPro" id="IPR001851">
    <property type="entry name" value="ABC_transp_permease"/>
</dbReference>
<keyword evidence="6 9" id="KW-1133">Transmembrane helix</keyword>
<dbReference type="InterPro" id="IPR052157">
    <property type="entry name" value="BCAA_transport_permease"/>
</dbReference>
<evidence type="ECO:0000256" key="6">
    <source>
        <dbReference type="ARBA" id="ARBA00022989"/>
    </source>
</evidence>
<keyword evidence="11" id="KW-1185">Reference proteome</keyword>
<evidence type="ECO:0000256" key="9">
    <source>
        <dbReference type="SAM" id="Phobius"/>
    </source>
</evidence>
<feature type="transmembrane region" description="Helical" evidence="9">
    <location>
        <begin position="44"/>
        <end position="63"/>
    </location>
</feature>
<keyword evidence="5" id="KW-0029">Amino-acid transport</keyword>
<feature type="transmembrane region" description="Helical" evidence="9">
    <location>
        <begin position="69"/>
        <end position="89"/>
    </location>
</feature>
<dbReference type="EMBL" id="CADIKM010000043">
    <property type="protein sequence ID" value="CAB3801575.1"/>
    <property type="molecule type" value="Genomic_DNA"/>
</dbReference>
<evidence type="ECO:0000256" key="8">
    <source>
        <dbReference type="ARBA" id="ARBA00037998"/>
    </source>
</evidence>
<evidence type="ECO:0000313" key="11">
    <source>
        <dbReference type="Proteomes" id="UP000494115"/>
    </source>
</evidence>
<evidence type="ECO:0000256" key="1">
    <source>
        <dbReference type="ARBA" id="ARBA00004651"/>
    </source>
</evidence>
<dbReference type="PANTHER" id="PTHR11795">
    <property type="entry name" value="BRANCHED-CHAIN AMINO ACID TRANSPORT SYSTEM PERMEASE PROTEIN LIVH"/>
    <property type="match status" value="1"/>
</dbReference>
<evidence type="ECO:0000256" key="3">
    <source>
        <dbReference type="ARBA" id="ARBA00022475"/>
    </source>
</evidence>
<comment type="subcellular location">
    <subcellularLocation>
        <location evidence="1">Cell membrane</location>
        <topology evidence="1">Multi-pass membrane protein</topology>
    </subcellularLocation>
</comment>
<sequence>MSLDVFLVQVFNGLSLFTVLALMAVGLAIVFGLMGVINMAHGELMALGAYMTYLTAGVFQRFLPSLMGAYFLVGIVVAFVVTAAVGFVLERVMIRRLYHRPLDTMLATWGLSLVLQQVYRQVFGPIDVSVPTVTWLKGAWNITPNIALPLSRIFILFLTFAVALAVFLFLFRSRWGLRIRSVMQNRPMAGAAGIDTERVDAVTFAVGCGLAGIAGSALTMLASTGPVTGQQYIVDTFVVVVFGGIESLLGTFLSAFSIGQLQSMFELLLSGSMAKATILMLVIVALYFRPQGLFALKVRR</sequence>
<feature type="transmembrane region" description="Helical" evidence="9">
    <location>
        <begin position="201"/>
        <end position="221"/>
    </location>
</feature>
<dbReference type="InterPro" id="IPR017779">
    <property type="entry name" value="ABC_UrtB_bac"/>
</dbReference>
<accession>A0A6S7BIJ4</accession>
<feature type="transmembrane region" description="Helical" evidence="9">
    <location>
        <begin position="153"/>
        <end position="171"/>
    </location>
</feature>
<keyword evidence="7 9" id="KW-0472">Membrane</keyword>
<feature type="transmembrane region" description="Helical" evidence="9">
    <location>
        <begin position="267"/>
        <end position="288"/>
    </location>
</feature>
<dbReference type="Proteomes" id="UP000494115">
    <property type="component" value="Unassembled WGS sequence"/>
</dbReference>
<keyword evidence="3" id="KW-1003">Cell membrane</keyword>
<evidence type="ECO:0000256" key="7">
    <source>
        <dbReference type="ARBA" id="ARBA00023136"/>
    </source>
</evidence>
<feature type="transmembrane region" description="Helical" evidence="9">
    <location>
        <begin position="14"/>
        <end position="37"/>
    </location>
</feature>
<organism evidence="10 11">
    <name type="scientific">Pararobbsia alpina</name>
    <dbReference type="NCBI Taxonomy" id="621374"/>
    <lineage>
        <taxon>Bacteria</taxon>
        <taxon>Pseudomonadati</taxon>
        <taxon>Pseudomonadota</taxon>
        <taxon>Betaproteobacteria</taxon>
        <taxon>Burkholderiales</taxon>
        <taxon>Burkholderiaceae</taxon>
        <taxon>Pararobbsia</taxon>
    </lineage>
</organism>
<feature type="transmembrane region" description="Helical" evidence="9">
    <location>
        <begin position="233"/>
        <end position="255"/>
    </location>
</feature>
<name>A0A6S7BIJ4_9BURK</name>
<keyword evidence="2" id="KW-0813">Transport</keyword>
<gene>
    <name evidence="10" type="primary">livH_15</name>
    <name evidence="10" type="ORF">LMG28138_05034</name>
</gene>
<reference evidence="10 11" key="1">
    <citation type="submission" date="2020-04" db="EMBL/GenBank/DDBJ databases">
        <authorList>
            <person name="De Canck E."/>
        </authorList>
    </citation>
    <scope>NUCLEOTIDE SEQUENCE [LARGE SCALE GENOMIC DNA]</scope>
    <source>
        <strain evidence="10 11">LMG 28138</strain>
    </source>
</reference>
<evidence type="ECO:0000313" key="10">
    <source>
        <dbReference type="EMBL" id="CAB3801575.1"/>
    </source>
</evidence>
<evidence type="ECO:0000256" key="2">
    <source>
        <dbReference type="ARBA" id="ARBA00022448"/>
    </source>
</evidence>
<dbReference type="PANTHER" id="PTHR11795:SF447">
    <property type="entry name" value="ABC TRANSPORTER PERMEASE PROTEIN"/>
    <property type="match status" value="1"/>
</dbReference>
<dbReference type="GO" id="GO:0006865">
    <property type="term" value="P:amino acid transport"/>
    <property type="evidence" value="ECO:0007669"/>
    <property type="project" value="UniProtKB-KW"/>
</dbReference>
<dbReference type="NCBIfam" id="TIGR03409">
    <property type="entry name" value="urea_trans_UrtB"/>
    <property type="match status" value="1"/>
</dbReference>
<dbReference type="GO" id="GO:0005886">
    <property type="term" value="C:plasma membrane"/>
    <property type="evidence" value="ECO:0007669"/>
    <property type="project" value="UniProtKB-SubCell"/>
</dbReference>
<comment type="similarity">
    <text evidence="8">Belongs to the binding-protein-dependent transport system permease family. LivHM subfamily.</text>
</comment>
<dbReference type="RefSeq" id="WP_175107629.1">
    <property type="nucleotide sequence ID" value="NZ_CADIKM010000043.1"/>
</dbReference>
<proteinExistence type="inferred from homology"/>
<dbReference type="Pfam" id="PF02653">
    <property type="entry name" value="BPD_transp_2"/>
    <property type="match status" value="1"/>
</dbReference>
<dbReference type="CDD" id="cd06582">
    <property type="entry name" value="TM_PBP1_LivH_like"/>
    <property type="match status" value="1"/>
</dbReference>